<protein>
    <submittedName>
        <fullName evidence="1">Uncharacterized protein</fullName>
    </submittedName>
</protein>
<dbReference type="Proteomes" id="UP000663862">
    <property type="component" value="Unassembled WGS sequence"/>
</dbReference>
<accession>A0A819AEE9</accession>
<organism evidence="1 3">
    <name type="scientific">Rotaria socialis</name>
    <dbReference type="NCBI Taxonomy" id="392032"/>
    <lineage>
        <taxon>Eukaryota</taxon>
        <taxon>Metazoa</taxon>
        <taxon>Spiralia</taxon>
        <taxon>Gnathifera</taxon>
        <taxon>Rotifera</taxon>
        <taxon>Eurotatoria</taxon>
        <taxon>Bdelloidea</taxon>
        <taxon>Philodinida</taxon>
        <taxon>Philodinidae</taxon>
        <taxon>Rotaria</taxon>
    </lineage>
</organism>
<dbReference type="Proteomes" id="UP000663869">
    <property type="component" value="Unassembled WGS sequence"/>
</dbReference>
<sequence>MLEKKVRFSVYDPNSHTHTCDSCLIFKSGTTGTQCGFILAIIGDSKQEYRLLINKMKIIQRDSLTCKNKRAINPFIFSGQPTDPPQFVLIPVEHIIAKLAYKKEANQFHFFQYPNTVQST</sequence>
<name>A0A819AEE9_9BILA</name>
<evidence type="ECO:0000313" key="2">
    <source>
        <dbReference type="EMBL" id="CAF4600304.1"/>
    </source>
</evidence>
<dbReference type="EMBL" id="CAJNYU010004652">
    <property type="protein sequence ID" value="CAF3780834.1"/>
    <property type="molecule type" value="Genomic_DNA"/>
</dbReference>
<dbReference type="AlphaFoldDB" id="A0A819AEE9"/>
<gene>
    <name evidence="1" type="ORF">FME351_LOCUS32498</name>
    <name evidence="2" type="ORF">TSG867_LOCUS27781</name>
</gene>
<comment type="caution">
    <text evidence="1">The sequence shown here is derived from an EMBL/GenBank/DDBJ whole genome shotgun (WGS) entry which is preliminary data.</text>
</comment>
<reference evidence="1" key="1">
    <citation type="submission" date="2021-02" db="EMBL/GenBank/DDBJ databases">
        <authorList>
            <person name="Nowell W R."/>
        </authorList>
    </citation>
    <scope>NUCLEOTIDE SEQUENCE</scope>
</reference>
<proteinExistence type="predicted"/>
<evidence type="ECO:0000313" key="3">
    <source>
        <dbReference type="Proteomes" id="UP000663869"/>
    </source>
</evidence>
<dbReference type="EMBL" id="CAJOBQ010003265">
    <property type="protein sequence ID" value="CAF4600304.1"/>
    <property type="molecule type" value="Genomic_DNA"/>
</dbReference>
<evidence type="ECO:0000313" key="1">
    <source>
        <dbReference type="EMBL" id="CAF3780834.1"/>
    </source>
</evidence>